<organism evidence="2 3">
    <name type="scientific">Mandrillus leucophaeus</name>
    <name type="common">Drill</name>
    <name type="synonym">Papio leucophaeus</name>
    <dbReference type="NCBI Taxonomy" id="9568"/>
    <lineage>
        <taxon>Eukaryota</taxon>
        <taxon>Metazoa</taxon>
        <taxon>Chordata</taxon>
        <taxon>Craniata</taxon>
        <taxon>Vertebrata</taxon>
        <taxon>Euteleostomi</taxon>
        <taxon>Mammalia</taxon>
        <taxon>Eutheria</taxon>
        <taxon>Euarchontoglires</taxon>
        <taxon>Primates</taxon>
        <taxon>Haplorrhini</taxon>
        <taxon>Catarrhini</taxon>
        <taxon>Cercopithecidae</taxon>
        <taxon>Cercopithecinae</taxon>
        <taxon>Mandrillus</taxon>
    </lineage>
</organism>
<sequence length="117" mass="13341">MLGIHHDFSQFSAPFSTAGFLTKFSRQELRTQTFVLAYDSLSDLHTYCCLEKLSFDPILARKLSYNSCLRKRCLYFQSLLSLVQHALVPYVVVMLTSSICLLPSTFFCLLFPNLIAS</sequence>
<protein>
    <submittedName>
        <fullName evidence="2">Uncharacterized protein</fullName>
    </submittedName>
</protein>
<keyword evidence="1" id="KW-1133">Transmembrane helix</keyword>
<reference evidence="2" key="1">
    <citation type="submission" date="2025-08" db="UniProtKB">
        <authorList>
            <consortium name="Ensembl"/>
        </authorList>
    </citation>
    <scope>IDENTIFICATION</scope>
</reference>
<dbReference type="Proteomes" id="UP000233140">
    <property type="component" value="Unassembled WGS sequence"/>
</dbReference>
<keyword evidence="3" id="KW-1185">Reference proteome</keyword>
<keyword evidence="1" id="KW-0812">Transmembrane</keyword>
<evidence type="ECO:0000313" key="2">
    <source>
        <dbReference type="Ensembl" id="ENSMLEP00000005037.1"/>
    </source>
</evidence>
<reference evidence="2" key="2">
    <citation type="submission" date="2025-09" db="UniProtKB">
        <authorList>
            <consortium name="Ensembl"/>
        </authorList>
    </citation>
    <scope>IDENTIFICATION</scope>
</reference>
<dbReference type="GeneTree" id="ENSGT00910000147646"/>
<feature type="transmembrane region" description="Helical" evidence="1">
    <location>
        <begin position="87"/>
        <end position="111"/>
    </location>
</feature>
<name>A0A2K5XP04_MANLE</name>
<dbReference type="Ensembl" id="ENSMLET00000024819.1">
    <property type="protein sequence ID" value="ENSMLEP00000005037.1"/>
    <property type="gene ID" value="ENSMLEG00000022753.1"/>
</dbReference>
<evidence type="ECO:0000256" key="1">
    <source>
        <dbReference type="SAM" id="Phobius"/>
    </source>
</evidence>
<proteinExistence type="predicted"/>
<dbReference type="OMA" id="CCRQELR"/>
<evidence type="ECO:0000313" key="3">
    <source>
        <dbReference type="Proteomes" id="UP000233140"/>
    </source>
</evidence>
<accession>A0A2K5XP04</accession>
<keyword evidence="1" id="KW-0472">Membrane</keyword>
<dbReference type="AlphaFoldDB" id="A0A2K5XP04"/>